<feature type="transmembrane region" description="Helical" evidence="1">
    <location>
        <begin position="80"/>
        <end position="98"/>
    </location>
</feature>
<keyword evidence="3" id="KW-1185">Reference proteome</keyword>
<accession>A0A365XWV0</accession>
<dbReference type="Proteomes" id="UP000253410">
    <property type="component" value="Unassembled WGS sequence"/>
</dbReference>
<evidence type="ECO:0000313" key="3">
    <source>
        <dbReference type="Proteomes" id="UP000253410"/>
    </source>
</evidence>
<keyword evidence="1" id="KW-1133">Transmembrane helix</keyword>
<proteinExistence type="predicted"/>
<keyword evidence="1" id="KW-0812">Transmembrane</keyword>
<name>A0A365XWV0_9BACT</name>
<keyword evidence="1" id="KW-0472">Membrane</keyword>
<protein>
    <submittedName>
        <fullName evidence="2">Uncharacterized protein</fullName>
    </submittedName>
</protein>
<evidence type="ECO:0000256" key="1">
    <source>
        <dbReference type="SAM" id="Phobius"/>
    </source>
</evidence>
<comment type="caution">
    <text evidence="2">The sequence shown here is derived from an EMBL/GenBank/DDBJ whole genome shotgun (WGS) entry which is preliminary data.</text>
</comment>
<dbReference type="RefSeq" id="WP_147243563.1">
    <property type="nucleotide sequence ID" value="NZ_QFFJ01000002.1"/>
</dbReference>
<organism evidence="2 3">
    <name type="scientific">Chitinophaga flava</name>
    <dbReference type="NCBI Taxonomy" id="2259036"/>
    <lineage>
        <taxon>Bacteria</taxon>
        <taxon>Pseudomonadati</taxon>
        <taxon>Bacteroidota</taxon>
        <taxon>Chitinophagia</taxon>
        <taxon>Chitinophagales</taxon>
        <taxon>Chitinophagaceae</taxon>
        <taxon>Chitinophaga</taxon>
    </lineage>
</organism>
<gene>
    <name evidence="2" type="ORF">DF182_27285</name>
</gene>
<feature type="transmembrane region" description="Helical" evidence="1">
    <location>
        <begin position="113"/>
        <end position="134"/>
    </location>
</feature>
<evidence type="ECO:0000313" key="2">
    <source>
        <dbReference type="EMBL" id="RBL90174.1"/>
    </source>
</evidence>
<reference evidence="2 3" key="1">
    <citation type="submission" date="2018-05" db="EMBL/GenBank/DDBJ databases">
        <title>Chitinophaga sp. K3CV102501T nov., isolated from isolated from a monsoon evergreen broad-leaved forest soil.</title>
        <authorList>
            <person name="Lv Y."/>
        </authorList>
    </citation>
    <scope>NUCLEOTIDE SEQUENCE [LARGE SCALE GENOMIC DNA]</scope>
    <source>
        <strain evidence="2 3">GDMCC 1.1325</strain>
    </source>
</reference>
<feature type="transmembrane region" description="Helical" evidence="1">
    <location>
        <begin position="52"/>
        <end position="74"/>
    </location>
</feature>
<sequence>MYLVASGSINLVAILHSTRNNLPLLHIYTIVETVFLLLFFSKIDQHKRAMSFIKSLLIIFPLLCIINFSFFQSIYRFNSYVRPVEALILIFFSLYYYWHEMQEDKPARWTDHALNWIVAGILLYFSGALFQFIFSNIVSATASYQIKILILNIHGTLVLIMYLLWAIGFLKWKKN</sequence>
<dbReference type="OrthoDB" id="651989at2"/>
<dbReference type="EMBL" id="QFFJ01000002">
    <property type="protein sequence ID" value="RBL90174.1"/>
    <property type="molecule type" value="Genomic_DNA"/>
</dbReference>
<feature type="transmembrane region" description="Helical" evidence="1">
    <location>
        <begin position="146"/>
        <end position="170"/>
    </location>
</feature>
<feature type="transmembrane region" description="Helical" evidence="1">
    <location>
        <begin position="22"/>
        <end position="40"/>
    </location>
</feature>
<dbReference type="AlphaFoldDB" id="A0A365XWV0"/>